<evidence type="ECO:0000259" key="4">
    <source>
        <dbReference type="Pfam" id="PF06925"/>
    </source>
</evidence>
<reference evidence="5 6" key="1">
    <citation type="journal article" date="2015" name="Antonie Van Leeuwenhoek">
        <title>Oceanobacillus bengalensis sp. nov., a bacterium isolated from seawater of the Bay of Bengal.</title>
        <authorList>
            <person name="Yongchang O."/>
            <person name="Xiang W."/>
            <person name="Wang G."/>
        </authorList>
    </citation>
    <scope>NUCLEOTIDE SEQUENCE [LARGE SCALE GENOMIC DNA]</scope>
    <source>
        <strain evidence="5 6">MCCC 1K00260</strain>
    </source>
</reference>
<dbReference type="InterPro" id="IPR050519">
    <property type="entry name" value="Glycosyltransf_28_UgtP"/>
</dbReference>
<accession>A0A494YQZ4</accession>
<evidence type="ECO:0000256" key="2">
    <source>
        <dbReference type="ARBA" id="ARBA00022676"/>
    </source>
</evidence>
<dbReference type="AlphaFoldDB" id="A0A494YQZ4"/>
<keyword evidence="2" id="KW-0328">Glycosyltransferase</keyword>
<feature type="domain" description="Diacylglycerol glucosyltransferase N-terminal" evidence="4">
    <location>
        <begin position="38"/>
        <end position="191"/>
    </location>
</feature>
<dbReference type="OrthoDB" id="9815663at2"/>
<evidence type="ECO:0000256" key="1">
    <source>
        <dbReference type="ARBA" id="ARBA00006962"/>
    </source>
</evidence>
<dbReference type="EMBL" id="RBZO01000072">
    <property type="protein sequence ID" value="RKQ11178.1"/>
    <property type="molecule type" value="Genomic_DNA"/>
</dbReference>
<evidence type="ECO:0000313" key="5">
    <source>
        <dbReference type="EMBL" id="RKQ11178.1"/>
    </source>
</evidence>
<dbReference type="PANTHER" id="PTHR43025:SF3">
    <property type="entry name" value="MONOGALACTOSYLDIACYLGLYCEROL SYNTHASE 1, CHLOROPLASTIC"/>
    <property type="match status" value="1"/>
</dbReference>
<proteinExistence type="inferred from homology"/>
<keyword evidence="6" id="KW-1185">Reference proteome</keyword>
<dbReference type="Proteomes" id="UP000281813">
    <property type="component" value="Unassembled WGS sequence"/>
</dbReference>
<evidence type="ECO:0000313" key="6">
    <source>
        <dbReference type="Proteomes" id="UP000281813"/>
    </source>
</evidence>
<dbReference type="InterPro" id="IPR009695">
    <property type="entry name" value="Diacylglyc_glucosyltr_N"/>
</dbReference>
<comment type="similarity">
    <text evidence="1">Belongs to the glycosyltransferase 28 family.</text>
</comment>
<name>A0A494YQZ4_9BACI</name>
<gene>
    <name evidence="5" type="ORF">D8M05_19915</name>
</gene>
<dbReference type="GO" id="GO:0016758">
    <property type="term" value="F:hexosyltransferase activity"/>
    <property type="evidence" value="ECO:0007669"/>
    <property type="project" value="InterPro"/>
</dbReference>
<dbReference type="GO" id="GO:0016020">
    <property type="term" value="C:membrane"/>
    <property type="evidence" value="ECO:0007669"/>
    <property type="project" value="GOC"/>
</dbReference>
<dbReference type="SUPFAM" id="SSF53756">
    <property type="entry name" value="UDP-Glycosyltransferase/glycogen phosphorylase"/>
    <property type="match status" value="1"/>
</dbReference>
<dbReference type="GO" id="GO:0009247">
    <property type="term" value="P:glycolipid biosynthetic process"/>
    <property type="evidence" value="ECO:0007669"/>
    <property type="project" value="InterPro"/>
</dbReference>
<protein>
    <recommendedName>
        <fullName evidence="4">Diacylglycerol glucosyltransferase N-terminal domain-containing protein</fullName>
    </recommendedName>
</protein>
<evidence type="ECO:0000256" key="3">
    <source>
        <dbReference type="ARBA" id="ARBA00022679"/>
    </source>
</evidence>
<keyword evidence="3" id="KW-0808">Transferase</keyword>
<sequence>MSYLFWNKSRKLLLKHFRRKNVMCNVLLMPLLQIPSGHHHVADCIKDQLLQSSEDFQCEKVEILSYCYGKLETLISTVYLQGIHKLPNVYSWIYKTLAVKGKTRNRHYLYEHLFLKKVSHIINQIRPDVIICTHALPSYLVNRLKEINQWEGIVINAYTDYFINDLWGIKHIDYHLVPSTQVKQELLIRGVCFAT</sequence>
<dbReference type="PANTHER" id="PTHR43025">
    <property type="entry name" value="MONOGALACTOSYLDIACYLGLYCEROL SYNTHASE"/>
    <property type="match status" value="1"/>
</dbReference>
<organism evidence="5 6">
    <name type="scientific">Oceanobacillus bengalensis</name>
    <dbReference type="NCBI Taxonomy" id="1435466"/>
    <lineage>
        <taxon>Bacteria</taxon>
        <taxon>Bacillati</taxon>
        <taxon>Bacillota</taxon>
        <taxon>Bacilli</taxon>
        <taxon>Bacillales</taxon>
        <taxon>Bacillaceae</taxon>
        <taxon>Oceanobacillus</taxon>
    </lineage>
</organism>
<dbReference type="Pfam" id="PF06925">
    <property type="entry name" value="MGDG_synth"/>
    <property type="match status" value="1"/>
</dbReference>
<comment type="caution">
    <text evidence="5">The sequence shown here is derived from an EMBL/GenBank/DDBJ whole genome shotgun (WGS) entry which is preliminary data.</text>
</comment>